<proteinExistence type="predicted"/>
<evidence type="ECO:0000313" key="3">
    <source>
        <dbReference type="Proteomes" id="UP000291072"/>
    </source>
</evidence>
<feature type="region of interest" description="Disordered" evidence="1">
    <location>
        <begin position="234"/>
        <end position="253"/>
    </location>
</feature>
<keyword evidence="3" id="KW-1185">Reference proteome</keyword>
<dbReference type="Proteomes" id="UP000291072">
    <property type="component" value="Unassembled WGS sequence"/>
</dbReference>
<feature type="compositionally biased region" description="Basic and acidic residues" evidence="1">
    <location>
        <begin position="169"/>
        <end position="178"/>
    </location>
</feature>
<protein>
    <submittedName>
        <fullName evidence="2">Uncharacterized protein</fullName>
    </submittedName>
</protein>
<feature type="compositionally biased region" description="Basic residues" evidence="1">
    <location>
        <begin position="237"/>
        <end position="253"/>
    </location>
</feature>
<reference evidence="2 3" key="1">
    <citation type="submission" date="2018-02" db="EMBL/GenBank/DDBJ databases">
        <title>Mycoplasma marinum and Mycoplasma todarodis sp. nov., moderately halophilic and psychrotolerant mycoplasmas isolated from cephalopods.</title>
        <authorList>
            <person name="Viver T."/>
        </authorList>
    </citation>
    <scope>NUCLEOTIDE SEQUENCE [LARGE SCALE GENOMIC DNA]</scope>
    <source>
        <strain evidence="2 3">5H</strain>
    </source>
</reference>
<dbReference type="RefSeq" id="WP_131613220.1">
    <property type="nucleotide sequence ID" value="NZ_PSZP01000005.1"/>
</dbReference>
<sequence>MTLNQVKLTSHIINKFTEQVKPSNQLRIESKELFTDRTVFITDHALMRLNERLELNKEKAEYSQFIRSMIYGTTKTFVTYKNERIFIANIPFGEVDMTLAFTRTGDEKNYLLITAFINSTSRFVEFMKKEYTKESKLHEVEDILKDSFFGGKSSEEFFNEFETKFGLGKHEKANSTKDKKAKHPKRIKRHKQPDKEIYSQKLDEKYAEELLKAIGLNEEPKVQIKKVEMVQPVNAKNNKKHHNKPKKQPVNKSTKLHNQKYDDNYAKQLLDSVGLEETVVVQPKKPTTKKLKKINKEVKLHNQSLDDSFMDELLNSNTLVQQSVEDIIEVEEVMHNDPIIREDDIETKIPEQKEIVTQELNEEFMEELLGDI</sequence>
<evidence type="ECO:0000313" key="2">
    <source>
        <dbReference type="EMBL" id="TCG11558.1"/>
    </source>
</evidence>
<comment type="caution">
    <text evidence="2">The sequence shown here is derived from an EMBL/GenBank/DDBJ whole genome shotgun (WGS) entry which is preliminary data.</text>
</comment>
<dbReference type="EMBL" id="PSZP01000005">
    <property type="protein sequence ID" value="TCG11558.1"/>
    <property type="molecule type" value="Genomic_DNA"/>
</dbReference>
<accession>A0A4V2NI50</accession>
<dbReference type="OrthoDB" id="9829304at2"/>
<dbReference type="AlphaFoldDB" id="A0A4V2NI50"/>
<feature type="region of interest" description="Disordered" evidence="1">
    <location>
        <begin position="169"/>
        <end position="192"/>
    </location>
</feature>
<organism evidence="2 3">
    <name type="scientific">Mycoplasma todarodis</name>
    <dbReference type="NCBI Taxonomy" id="1937191"/>
    <lineage>
        <taxon>Bacteria</taxon>
        <taxon>Bacillati</taxon>
        <taxon>Mycoplasmatota</taxon>
        <taxon>Mollicutes</taxon>
        <taxon>Mycoplasmataceae</taxon>
        <taxon>Mycoplasma</taxon>
    </lineage>
</organism>
<gene>
    <name evidence="2" type="ORF">C4B25_01090</name>
</gene>
<evidence type="ECO:0000256" key="1">
    <source>
        <dbReference type="SAM" id="MobiDB-lite"/>
    </source>
</evidence>
<feature type="compositionally biased region" description="Basic residues" evidence="1">
    <location>
        <begin position="179"/>
        <end position="192"/>
    </location>
</feature>
<name>A0A4V2NI50_9MOLU</name>